<feature type="binding site" evidence="10">
    <location>
        <position position="99"/>
    </location>
    <ligand>
        <name>Zn(2+)</name>
        <dbReference type="ChEBI" id="CHEBI:29105"/>
    </ligand>
</feature>
<organism evidence="11 12">
    <name type="scientific">candidate division TA06 bacterium</name>
    <dbReference type="NCBI Taxonomy" id="2250710"/>
    <lineage>
        <taxon>Bacteria</taxon>
        <taxon>Bacteria division TA06</taxon>
    </lineage>
</organism>
<dbReference type="PIRSF" id="PIRSF004682">
    <property type="entry name" value="GmhB"/>
    <property type="match status" value="1"/>
</dbReference>
<dbReference type="InterPro" id="IPR036412">
    <property type="entry name" value="HAD-like_sf"/>
</dbReference>
<dbReference type="EC" id="3.1.3.-" evidence="7"/>
<dbReference type="GO" id="GO:0005975">
    <property type="term" value="P:carbohydrate metabolic process"/>
    <property type="evidence" value="ECO:0007669"/>
    <property type="project" value="InterPro"/>
</dbReference>
<dbReference type="InterPro" id="IPR006549">
    <property type="entry name" value="HAD-SF_hydro_IIIA"/>
</dbReference>
<dbReference type="InterPro" id="IPR006543">
    <property type="entry name" value="Histidinol-phos"/>
</dbReference>
<reference evidence="11 12" key="1">
    <citation type="submission" date="2019-03" db="EMBL/GenBank/DDBJ databases">
        <title>Metabolic potential of uncultured bacteria and archaea associated with petroleum seepage in deep-sea sediments.</title>
        <authorList>
            <person name="Dong X."/>
            <person name="Hubert C."/>
        </authorList>
    </citation>
    <scope>NUCLEOTIDE SEQUENCE [LARGE SCALE GENOMIC DNA]</scope>
    <source>
        <strain evidence="11">E44_bin18</strain>
    </source>
</reference>
<keyword evidence="3 10" id="KW-0479">Metal-binding</keyword>
<dbReference type="AlphaFoldDB" id="A0A523UXL5"/>
<proteinExistence type="inferred from homology"/>
<dbReference type="InterPro" id="IPR023214">
    <property type="entry name" value="HAD_sf"/>
</dbReference>
<evidence type="ECO:0000313" key="12">
    <source>
        <dbReference type="Proteomes" id="UP000315525"/>
    </source>
</evidence>
<evidence type="ECO:0000313" key="11">
    <source>
        <dbReference type="EMBL" id="TET47276.1"/>
    </source>
</evidence>
<evidence type="ECO:0000256" key="3">
    <source>
        <dbReference type="ARBA" id="ARBA00022723"/>
    </source>
</evidence>
<keyword evidence="4 7" id="KW-0378">Hydrolase</keyword>
<dbReference type="NCBIfam" id="TIGR01662">
    <property type="entry name" value="HAD-SF-IIIA"/>
    <property type="match status" value="1"/>
</dbReference>
<feature type="site" description="Contributes to substrate recognition" evidence="9">
    <location>
        <position position="100"/>
    </location>
</feature>
<dbReference type="InterPro" id="IPR004446">
    <property type="entry name" value="Heptose_bisP_phosphatase"/>
</dbReference>
<evidence type="ECO:0000256" key="1">
    <source>
        <dbReference type="ARBA" id="ARBA00004496"/>
    </source>
</evidence>
<protein>
    <recommendedName>
        <fullName evidence="6 7">D,D-heptose 1,7-bisphosphate phosphatase</fullName>
        <ecNumber evidence="7">3.1.3.-</ecNumber>
    </recommendedName>
</protein>
<dbReference type="GO" id="GO:0016791">
    <property type="term" value="F:phosphatase activity"/>
    <property type="evidence" value="ECO:0007669"/>
    <property type="project" value="InterPro"/>
</dbReference>
<evidence type="ECO:0000256" key="8">
    <source>
        <dbReference type="PIRSR" id="PIRSR004682-1"/>
    </source>
</evidence>
<feature type="binding site" evidence="10">
    <location>
        <position position="126"/>
    </location>
    <ligand>
        <name>Mg(2+)</name>
        <dbReference type="ChEBI" id="CHEBI:18420"/>
    </ligand>
</feature>
<comment type="similarity">
    <text evidence="7">Belongs to the gmhB family.</text>
</comment>
<evidence type="ECO:0000256" key="2">
    <source>
        <dbReference type="ARBA" id="ARBA00022490"/>
    </source>
</evidence>
<accession>A0A523UXL5</accession>
<feature type="binding site" evidence="10">
    <location>
        <position position="89"/>
    </location>
    <ligand>
        <name>Zn(2+)</name>
        <dbReference type="ChEBI" id="CHEBI:29105"/>
    </ligand>
</feature>
<feature type="binding site" evidence="10">
    <location>
        <position position="91"/>
    </location>
    <ligand>
        <name>Zn(2+)</name>
        <dbReference type="ChEBI" id="CHEBI:29105"/>
    </ligand>
</feature>
<gene>
    <name evidence="11" type="primary">gmhB</name>
    <name evidence="11" type="ORF">E3J62_02005</name>
</gene>
<feature type="active site" description="Nucleophile" evidence="8">
    <location>
        <position position="8"/>
    </location>
</feature>
<feature type="binding site" evidence="10">
    <location>
        <position position="10"/>
    </location>
    <ligand>
        <name>Mg(2+)</name>
        <dbReference type="ChEBI" id="CHEBI:18420"/>
    </ligand>
</feature>
<comment type="caution">
    <text evidence="11">The sequence shown here is derived from an EMBL/GenBank/DDBJ whole genome shotgun (WGS) entry which is preliminary data.</text>
</comment>
<dbReference type="Pfam" id="PF13242">
    <property type="entry name" value="Hydrolase_like"/>
    <property type="match status" value="1"/>
</dbReference>
<keyword evidence="10" id="KW-0460">Magnesium</keyword>
<evidence type="ECO:0000256" key="9">
    <source>
        <dbReference type="PIRSR" id="PIRSR004682-3"/>
    </source>
</evidence>
<dbReference type="Proteomes" id="UP000315525">
    <property type="component" value="Unassembled WGS sequence"/>
</dbReference>
<evidence type="ECO:0000256" key="6">
    <source>
        <dbReference type="ARBA" id="ARBA00031828"/>
    </source>
</evidence>
<dbReference type="GO" id="GO:0046872">
    <property type="term" value="F:metal ion binding"/>
    <property type="evidence" value="ECO:0007669"/>
    <property type="project" value="UniProtKB-KW"/>
</dbReference>
<evidence type="ECO:0000256" key="4">
    <source>
        <dbReference type="ARBA" id="ARBA00022801"/>
    </source>
</evidence>
<keyword evidence="2 7" id="KW-0963">Cytoplasm</keyword>
<feature type="binding site" evidence="10">
    <location>
        <position position="8"/>
    </location>
    <ligand>
        <name>Mg(2+)</name>
        <dbReference type="ChEBI" id="CHEBI:18420"/>
    </ligand>
</feature>
<comment type="cofactor">
    <cofactor evidence="10">
        <name>Zn(2+)</name>
        <dbReference type="ChEBI" id="CHEBI:29105"/>
    </cofactor>
</comment>
<feature type="active site" description="Proton donor" evidence="8">
    <location>
        <position position="10"/>
    </location>
</feature>
<dbReference type="PANTHER" id="PTHR42891:SF1">
    <property type="entry name" value="D-GLYCERO-BETA-D-MANNO-HEPTOSE-1,7-BISPHOSPHATE 7-PHOSPHATASE"/>
    <property type="match status" value="1"/>
</dbReference>
<keyword evidence="10" id="KW-0862">Zinc</keyword>
<evidence type="ECO:0000256" key="10">
    <source>
        <dbReference type="PIRSR" id="PIRSR004682-4"/>
    </source>
</evidence>
<name>A0A523UXL5_UNCT6</name>
<dbReference type="Gene3D" id="3.40.50.1000">
    <property type="entry name" value="HAD superfamily/HAD-like"/>
    <property type="match status" value="1"/>
</dbReference>
<dbReference type="PANTHER" id="PTHR42891">
    <property type="entry name" value="D-GLYCERO-BETA-D-MANNO-HEPTOSE-1,7-BISPHOSPHATE 7-PHOSPHATASE"/>
    <property type="match status" value="1"/>
</dbReference>
<dbReference type="SUPFAM" id="SSF56784">
    <property type="entry name" value="HAD-like"/>
    <property type="match status" value="1"/>
</dbReference>
<dbReference type="EMBL" id="SOJN01000025">
    <property type="protein sequence ID" value="TET47276.1"/>
    <property type="molecule type" value="Genomic_DNA"/>
</dbReference>
<dbReference type="GO" id="GO:0005737">
    <property type="term" value="C:cytoplasm"/>
    <property type="evidence" value="ECO:0007669"/>
    <property type="project" value="UniProtKB-SubCell"/>
</dbReference>
<feature type="site" description="Stabilizes the phosphoryl group" evidence="9">
    <location>
        <position position="101"/>
    </location>
</feature>
<dbReference type="NCBIfam" id="NF006506">
    <property type="entry name" value="PRK08942.1"/>
    <property type="match status" value="1"/>
</dbReference>
<comment type="subcellular location">
    <subcellularLocation>
        <location evidence="1 7">Cytoplasm</location>
    </subcellularLocation>
</comment>
<evidence type="ECO:0000256" key="7">
    <source>
        <dbReference type="PIRNR" id="PIRNR004682"/>
    </source>
</evidence>
<keyword evidence="5 7" id="KW-0119">Carbohydrate metabolism</keyword>
<evidence type="ECO:0000256" key="5">
    <source>
        <dbReference type="ARBA" id="ARBA00023277"/>
    </source>
</evidence>
<sequence length="180" mass="19558">MKRAVFLDRDGTVCPDVPYLDDSDKVELFPGVAEAVRRLRDAGFKVVIVTNQSGVGRGYFTLDVLTAVHTRLRDLLREAGTDYDALYYCPHAPDEGCTCRKPSTGMIDRAVDELSISLDGSYVIGDDSVDIELGRNAGLKAILVLTGHGKDSRALVTPDAVVENLEKAADWILKGSSNNE</sequence>
<dbReference type="CDD" id="cd07503">
    <property type="entry name" value="HAD_HisB-N"/>
    <property type="match status" value="1"/>
</dbReference>
<dbReference type="NCBIfam" id="TIGR01656">
    <property type="entry name" value="Histidinol-ppas"/>
    <property type="match status" value="1"/>
</dbReference>
<feature type="binding site" evidence="10">
    <location>
        <position position="97"/>
    </location>
    <ligand>
        <name>Zn(2+)</name>
        <dbReference type="ChEBI" id="CHEBI:29105"/>
    </ligand>
</feature>
<feature type="site" description="Stabilizes the phosphoryl group" evidence="9">
    <location>
        <position position="50"/>
    </location>
</feature>
<comment type="cofactor">
    <cofactor evidence="10">
        <name>Mg(2+)</name>
        <dbReference type="ChEBI" id="CHEBI:18420"/>
    </cofactor>
</comment>